<dbReference type="RefSeq" id="WP_238201603.1">
    <property type="nucleotide sequence ID" value="NZ_BPQE01000004.1"/>
</dbReference>
<reference evidence="2 3" key="1">
    <citation type="submission" date="2023-07" db="EMBL/GenBank/DDBJ databases">
        <title>Genomic Encyclopedia of Type Strains, Phase IV (KMG-IV): sequencing the most valuable type-strain genomes for metagenomic binning, comparative biology and taxonomic classification.</title>
        <authorList>
            <person name="Goeker M."/>
        </authorList>
    </citation>
    <scope>NUCLEOTIDE SEQUENCE [LARGE SCALE GENOMIC DNA]</scope>
    <source>
        <strain evidence="2 3">DSM 19013</strain>
    </source>
</reference>
<dbReference type="PROSITE" id="PS50943">
    <property type="entry name" value="HTH_CROC1"/>
    <property type="match status" value="1"/>
</dbReference>
<accession>A0ABU0HWX5</accession>
<proteinExistence type="predicted"/>
<evidence type="ECO:0000313" key="2">
    <source>
        <dbReference type="EMBL" id="MDQ0446835.1"/>
    </source>
</evidence>
<comment type="caution">
    <text evidence="2">The sequence shown here is derived from an EMBL/GenBank/DDBJ whole genome shotgun (WGS) entry which is preliminary data.</text>
</comment>
<sequence>MLEMDAHGGDARRHLLDRWAIGEAKVAGLHGVELAAILLGRSPTEIVQPEAGEEPQAYADRAVAQLLRLYVRRWHGGAGGCATPVTPPTVLVQRCETMFENQEAAQRRIALLQRIADALGVPVESLRDGAASTPWSEASALLEAFTAITDVQGRRRVLAIAQEEAARSEGKADAALAVGDGTTS</sequence>
<evidence type="ECO:0000259" key="1">
    <source>
        <dbReference type="PROSITE" id="PS50943"/>
    </source>
</evidence>
<name>A0ABU0HWX5_9HYPH</name>
<evidence type="ECO:0000313" key="3">
    <source>
        <dbReference type="Proteomes" id="UP001231124"/>
    </source>
</evidence>
<gene>
    <name evidence="2" type="ORF">QO012_001326</name>
</gene>
<keyword evidence="3" id="KW-1185">Reference proteome</keyword>
<dbReference type="Proteomes" id="UP001231124">
    <property type="component" value="Unassembled WGS sequence"/>
</dbReference>
<feature type="domain" description="HTH cro/C1-type" evidence="1">
    <location>
        <begin position="109"/>
        <end position="126"/>
    </location>
</feature>
<dbReference type="EMBL" id="JAUSVP010000003">
    <property type="protein sequence ID" value="MDQ0446835.1"/>
    <property type="molecule type" value="Genomic_DNA"/>
</dbReference>
<dbReference type="InterPro" id="IPR001387">
    <property type="entry name" value="Cro/C1-type_HTH"/>
</dbReference>
<organism evidence="2 3">
    <name type="scientific">Methylobacterium aerolatum</name>
    <dbReference type="NCBI Taxonomy" id="418708"/>
    <lineage>
        <taxon>Bacteria</taxon>
        <taxon>Pseudomonadati</taxon>
        <taxon>Pseudomonadota</taxon>
        <taxon>Alphaproteobacteria</taxon>
        <taxon>Hyphomicrobiales</taxon>
        <taxon>Methylobacteriaceae</taxon>
        <taxon>Methylobacterium</taxon>
    </lineage>
</organism>
<protein>
    <recommendedName>
        <fullName evidence="1">HTH cro/C1-type domain-containing protein</fullName>
    </recommendedName>
</protein>